<keyword evidence="2" id="KW-1185">Reference proteome</keyword>
<name>A0A9X2WR30_9GAMM</name>
<reference evidence="1" key="1">
    <citation type="journal article" date="2023" name="Int. J. Syst. Evol. Microbiol.">
        <title>&lt;i&gt;Shewanella septentrionalis&lt;/i&gt; sp. nov. and &lt;i&gt;Shewanella holmiensis&lt;/i&gt; sp. nov., isolated from Baltic Sea water and sediments.</title>
        <authorList>
            <person name="Martin-Rodriguez A.J."/>
            <person name="Thorell K."/>
            <person name="Joffre E."/>
            <person name="Jensie-Markopoulos S."/>
            <person name="Moore E.R.B."/>
            <person name="Sjoling A."/>
        </authorList>
    </citation>
    <scope>NUCLEOTIDE SEQUENCE</scope>
    <source>
        <strain evidence="1">SP1W3</strain>
    </source>
</reference>
<dbReference type="RefSeq" id="WP_261271532.1">
    <property type="nucleotide sequence ID" value="NZ_JAMTCC010000002.1"/>
</dbReference>
<dbReference type="Proteomes" id="UP001155604">
    <property type="component" value="Unassembled WGS sequence"/>
</dbReference>
<proteinExistence type="predicted"/>
<evidence type="ECO:0000313" key="1">
    <source>
        <dbReference type="EMBL" id="MCT7943987.1"/>
    </source>
</evidence>
<protein>
    <submittedName>
        <fullName evidence="1">Uncharacterized protein</fullName>
    </submittedName>
</protein>
<organism evidence="1 2">
    <name type="scientific">Shewanella septentrionalis</name>
    <dbReference type="NCBI Taxonomy" id="2952223"/>
    <lineage>
        <taxon>Bacteria</taxon>
        <taxon>Pseudomonadati</taxon>
        <taxon>Pseudomonadota</taxon>
        <taxon>Gammaproteobacteria</taxon>
        <taxon>Alteromonadales</taxon>
        <taxon>Shewanellaceae</taxon>
        <taxon>Shewanella</taxon>
    </lineage>
</organism>
<dbReference type="EMBL" id="JAMTCC010000002">
    <property type="protein sequence ID" value="MCT7943987.1"/>
    <property type="molecule type" value="Genomic_DNA"/>
</dbReference>
<comment type="caution">
    <text evidence="1">The sequence shown here is derived from an EMBL/GenBank/DDBJ whole genome shotgun (WGS) entry which is preliminary data.</text>
</comment>
<accession>A0A9X2WR30</accession>
<gene>
    <name evidence="1" type="ORF">NE536_01165</name>
</gene>
<dbReference type="AlphaFoldDB" id="A0A9X2WR30"/>
<evidence type="ECO:0000313" key="2">
    <source>
        <dbReference type="Proteomes" id="UP001155604"/>
    </source>
</evidence>
<sequence>MAIFRFIPPLALLYVSPTHYTACEANSYLTLSGGVVEQIRELIGVQYSDLLTHLQDGNMGKSLRKIVN</sequence>